<dbReference type="InterPro" id="IPR050276">
    <property type="entry name" value="MshD_Acetyltransferase"/>
</dbReference>
<dbReference type="RefSeq" id="WP_179516532.1">
    <property type="nucleotide sequence ID" value="NZ_JACCAC010000001.1"/>
</dbReference>
<proteinExistence type="predicted"/>
<dbReference type="SUPFAM" id="SSF55729">
    <property type="entry name" value="Acyl-CoA N-acyltransferases (Nat)"/>
    <property type="match status" value="1"/>
</dbReference>
<comment type="caution">
    <text evidence="2">The sequence shown here is derived from an EMBL/GenBank/DDBJ whole genome shotgun (WGS) entry which is preliminary data.</text>
</comment>
<name>A0A7Y9RSL3_9ACTN</name>
<gene>
    <name evidence="2" type="ORF">BJ989_000066</name>
</gene>
<keyword evidence="3" id="KW-1185">Reference proteome</keyword>
<dbReference type="EMBL" id="JACCAC010000001">
    <property type="protein sequence ID" value="NYG53762.1"/>
    <property type="molecule type" value="Genomic_DNA"/>
</dbReference>
<dbReference type="InterPro" id="IPR016181">
    <property type="entry name" value="Acyl_CoA_acyltransferase"/>
</dbReference>
<dbReference type="InterPro" id="IPR000182">
    <property type="entry name" value="GNAT_dom"/>
</dbReference>
<dbReference type="AlphaFoldDB" id="A0A7Y9RSL3"/>
<dbReference type="Gene3D" id="3.40.630.30">
    <property type="match status" value="1"/>
</dbReference>
<dbReference type="Proteomes" id="UP000544110">
    <property type="component" value="Unassembled WGS sequence"/>
</dbReference>
<protein>
    <submittedName>
        <fullName evidence="2">GNAT superfamily N-acetyltransferase</fullName>
    </submittedName>
</protein>
<dbReference type="CDD" id="cd04301">
    <property type="entry name" value="NAT_SF"/>
    <property type="match status" value="1"/>
</dbReference>
<dbReference type="PROSITE" id="PS51186">
    <property type="entry name" value="GNAT"/>
    <property type="match status" value="1"/>
</dbReference>
<sequence length="182" mass="19885">MDRAVDEVTFRWATEADVPAGAALHRRCWQEAYGPIVDADLLAARLAEVEVFEERWREGVASGPRRLLAVAPDGLLAGFAAHGPSRSPGDAETELQGLYVAARWHGRGVGQALLERVLTDASCSLWVLEDNARARAFYARNGFVADGTRKVWPPLGAWELRLRRSGGARSTSASPRRPRPTA</sequence>
<dbReference type="GO" id="GO:0016747">
    <property type="term" value="F:acyltransferase activity, transferring groups other than amino-acyl groups"/>
    <property type="evidence" value="ECO:0007669"/>
    <property type="project" value="InterPro"/>
</dbReference>
<evidence type="ECO:0000313" key="3">
    <source>
        <dbReference type="Proteomes" id="UP000544110"/>
    </source>
</evidence>
<dbReference type="Pfam" id="PF00583">
    <property type="entry name" value="Acetyltransf_1"/>
    <property type="match status" value="1"/>
</dbReference>
<evidence type="ECO:0000259" key="1">
    <source>
        <dbReference type="PROSITE" id="PS51186"/>
    </source>
</evidence>
<feature type="domain" description="N-acetyltransferase" evidence="1">
    <location>
        <begin position="8"/>
        <end position="165"/>
    </location>
</feature>
<accession>A0A7Y9RSL3</accession>
<organism evidence="2 3">
    <name type="scientific">Nocardioides perillae</name>
    <dbReference type="NCBI Taxonomy" id="1119534"/>
    <lineage>
        <taxon>Bacteria</taxon>
        <taxon>Bacillati</taxon>
        <taxon>Actinomycetota</taxon>
        <taxon>Actinomycetes</taxon>
        <taxon>Propionibacteriales</taxon>
        <taxon>Nocardioidaceae</taxon>
        <taxon>Nocardioides</taxon>
    </lineage>
</organism>
<keyword evidence="2" id="KW-0808">Transferase</keyword>
<evidence type="ECO:0000313" key="2">
    <source>
        <dbReference type="EMBL" id="NYG53762.1"/>
    </source>
</evidence>
<reference evidence="2 3" key="1">
    <citation type="submission" date="2020-07" db="EMBL/GenBank/DDBJ databases">
        <title>Sequencing the genomes of 1000 actinobacteria strains.</title>
        <authorList>
            <person name="Klenk H.-P."/>
        </authorList>
    </citation>
    <scope>NUCLEOTIDE SEQUENCE [LARGE SCALE GENOMIC DNA]</scope>
    <source>
        <strain evidence="2 3">DSM 24552</strain>
    </source>
</reference>
<dbReference type="PANTHER" id="PTHR43617">
    <property type="entry name" value="L-AMINO ACID N-ACETYLTRANSFERASE"/>
    <property type="match status" value="1"/>
</dbReference>